<sequence length="148" mass="15315">MAPVESRPDSFPAPSKHASGTVSGTPTDVSCTTFSDKIMITISQGGRLGQWIQVPLCPPSPASADTALPAAVSTLPASHLTPTALLGGGGGGTERDTLGRLYAAQLASHLALRHPDDRRTLMLGLGLEKAAAGREAYFDVLDLVQKVL</sequence>
<evidence type="ECO:0000313" key="2">
    <source>
        <dbReference type="EMBL" id="KAK2069424.1"/>
    </source>
</evidence>
<dbReference type="EMBL" id="JAQQPM010000003">
    <property type="protein sequence ID" value="KAK2069424.1"/>
    <property type="molecule type" value="Genomic_DNA"/>
</dbReference>
<feature type="region of interest" description="Disordered" evidence="1">
    <location>
        <begin position="1"/>
        <end position="27"/>
    </location>
</feature>
<protein>
    <recommendedName>
        <fullName evidence="4">Proteasome assembly chaperone 3</fullName>
    </recommendedName>
</protein>
<dbReference type="InterPro" id="IPR018788">
    <property type="entry name" value="Proteasome_assmbl_chp_3"/>
</dbReference>
<evidence type="ECO:0000313" key="3">
    <source>
        <dbReference type="Proteomes" id="UP001217918"/>
    </source>
</evidence>
<reference evidence="2" key="1">
    <citation type="journal article" date="2023" name="Mol. Plant Microbe Interact.">
        <title>Elucidating the Obligate Nature and Biological Capacity of an Invasive Fungal Corn Pathogen.</title>
        <authorList>
            <person name="MacCready J.S."/>
            <person name="Roggenkamp E.M."/>
            <person name="Gdanetz K."/>
            <person name="Chilvers M.I."/>
        </authorList>
    </citation>
    <scope>NUCLEOTIDE SEQUENCE</scope>
    <source>
        <strain evidence="2">PM02</strain>
    </source>
</reference>
<evidence type="ECO:0000256" key="1">
    <source>
        <dbReference type="SAM" id="MobiDB-lite"/>
    </source>
</evidence>
<organism evidence="2 3">
    <name type="scientific">Phyllachora maydis</name>
    <dbReference type="NCBI Taxonomy" id="1825666"/>
    <lineage>
        <taxon>Eukaryota</taxon>
        <taxon>Fungi</taxon>
        <taxon>Dikarya</taxon>
        <taxon>Ascomycota</taxon>
        <taxon>Pezizomycotina</taxon>
        <taxon>Sordariomycetes</taxon>
        <taxon>Sordariomycetidae</taxon>
        <taxon>Phyllachorales</taxon>
        <taxon>Phyllachoraceae</taxon>
        <taxon>Phyllachora</taxon>
    </lineage>
</organism>
<gene>
    <name evidence="2" type="ORF">P8C59_004009</name>
</gene>
<dbReference type="AlphaFoldDB" id="A0AAD9I1E2"/>
<comment type="caution">
    <text evidence="2">The sequence shown here is derived from an EMBL/GenBank/DDBJ whole genome shotgun (WGS) entry which is preliminary data.</text>
</comment>
<proteinExistence type="predicted"/>
<dbReference type="InterPro" id="IPR053720">
    <property type="entry name" value="Psm_Assembly_Chaperone"/>
</dbReference>
<accession>A0AAD9I1E2</accession>
<dbReference type="PANTHER" id="PTHR31051:SF1">
    <property type="entry name" value="PROTEASOME ASSEMBLY CHAPERONE 3"/>
    <property type="match status" value="1"/>
</dbReference>
<evidence type="ECO:0008006" key="4">
    <source>
        <dbReference type="Google" id="ProtNLM"/>
    </source>
</evidence>
<dbReference type="PANTHER" id="PTHR31051">
    <property type="entry name" value="PROTEASOME ASSEMBLY CHAPERONE 3"/>
    <property type="match status" value="1"/>
</dbReference>
<feature type="compositionally biased region" description="Polar residues" evidence="1">
    <location>
        <begin position="18"/>
        <end position="27"/>
    </location>
</feature>
<dbReference type="GO" id="GO:0043248">
    <property type="term" value="P:proteasome assembly"/>
    <property type="evidence" value="ECO:0007669"/>
    <property type="project" value="InterPro"/>
</dbReference>
<keyword evidence="3" id="KW-1185">Reference proteome</keyword>
<dbReference type="Gene3D" id="3.30.230.90">
    <property type="match status" value="1"/>
</dbReference>
<name>A0AAD9I1E2_9PEZI</name>
<dbReference type="Proteomes" id="UP001217918">
    <property type="component" value="Unassembled WGS sequence"/>
</dbReference>